<dbReference type="Pfam" id="PF18844">
    <property type="entry name" value="baeRF_family2"/>
    <property type="match status" value="1"/>
</dbReference>
<evidence type="ECO:0008006" key="3">
    <source>
        <dbReference type="Google" id="ProtNLM"/>
    </source>
</evidence>
<dbReference type="KEGG" id="nah:F5544_32755"/>
<organism evidence="1 2">
    <name type="scientific">Nocardia arthritidis</name>
    <dbReference type="NCBI Taxonomy" id="228602"/>
    <lineage>
        <taxon>Bacteria</taxon>
        <taxon>Bacillati</taxon>
        <taxon>Actinomycetota</taxon>
        <taxon>Actinomycetes</taxon>
        <taxon>Mycobacteriales</taxon>
        <taxon>Nocardiaceae</taxon>
        <taxon>Nocardia</taxon>
    </lineage>
</organism>
<dbReference type="AlphaFoldDB" id="A0A6G9YMF4"/>
<name>A0A6G9YMF4_9NOCA</name>
<sequence>MTAVDIRRVAEHEGPFVSVCFDDSHDTEDAARQQELRWRSIRDQLLARAAPARSMRALDEAIIEGPPAQGRSGRLLIADRTELLVDETLPRPPDRETIRVSALPYLLPLAERAARRVPHVLAVVDRIGADLRAVDADGAETSFTMHGREHPVHQVRQGGLAHWSIRHRTDETVRRNMIEIAREVARLADTVRAAVVIVAGEVEARAALRAELASRDRRFDRDGGIVEITSGARAAGGDRSAFAEQVAEVLRRTANERGRAALERFAVELGHGMAVEGLPATTFALRTANVHRLLISGPALGDRIVRVGDGPTQLAGPALQALEDVENLGDASDLRRADEAVPVAALSIGADITPVDEQQAPADGVGALLRHQ</sequence>
<accession>A0A6G9YMF4</accession>
<reference evidence="1 2" key="1">
    <citation type="journal article" date="2019" name="ACS Chem. Biol.">
        <title>Identification and Mobilization of a Cryptic Antibiotic Biosynthesis Gene Locus from a Human-Pathogenic Nocardia Isolate.</title>
        <authorList>
            <person name="Herisse M."/>
            <person name="Ishida K."/>
            <person name="Porter J.L."/>
            <person name="Howden B."/>
            <person name="Hertweck C."/>
            <person name="Stinear T.P."/>
            <person name="Pidot S.J."/>
        </authorList>
    </citation>
    <scope>NUCLEOTIDE SEQUENCE [LARGE SCALE GENOMIC DNA]</scope>
    <source>
        <strain evidence="1 2">AUSMDU00012717</strain>
    </source>
</reference>
<keyword evidence="2" id="KW-1185">Reference proteome</keyword>
<protein>
    <recommendedName>
        <fullName evidence="3">Peptide chain release factor 1</fullName>
    </recommendedName>
</protein>
<proteinExistence type="predicted"/>
<dbReference type="InterPro" id="IPR040701">
    <property type="entry name" value="Bact_RF_family2"/>
</dbReference>
<gene>
    <name evidence="1" type="ORF">F5544_32755</name>
</gene>
<dbReference type="EMBL" id="CP046172">
    <property type="protein sequence ID" value="QIS14388.1"/>
    <property type="molecule type" value="Genomic_DNA"/>
</dbReference>
<evidence type="ECO:0000313" key="2">
    <source>
        <dbReference type="Proteomes" id="UP000503540"/>
    </source>
</evidence>
<dbReference type="RefSeq" id="WP_167476807.1">
    <property type="nucleotide sequence ID" value="NZ_CP046172.1"/>
</dbReference>
<evidence type="ECO:0000313" key="1">
    <source>
        <dbReference type="EMBL" id="QIS14388.1"/>
    </source>
</evidence>
<dbReference type="Proteomes" id="UP000503540">
    <property type="component" value="Chromosome"/>
</dbReference>